<protein>
    <submittedName>
        <fullName evidence="2">Uncharacterized protein</fullName>
    </submittedName>
</protein>
<name>A0A059CEI7_EUCGR</name>
<feature type="region of interest" description="Disordered" evidence="1">
    <location>
        <begin position="1"/>
        <end position="89"/>
    </location>
</feature>
<evidence type="ECO:0000256" key="1">
    <source>
        <dbReference type="SAM" id="MobiDB-lite"/>
    </source>
</evidence>
<dbReference type="Gramene" id="KCW76873">
    <property type="protein sequence ID" value="KCW76873"/>
    <property type="gene ID" value="EUGRSUZ_D01224"/>
</dbReference>
<reference evidence="2" key="1">
    <citation type="submission" date="2013-07" db="EMBL/GenBank/DDBJ databases">
        <title>The genome of Eucalyptus grandis.</title>
        <authorList>
            <person name="Schmutz J."/>
            <person name="Hayes R."/>
            <person name="Myburg A."/>
            <person name="Tuskan G."/>
            <person name="Grattapaglia D."/>
            <person name="Rokhsar D.S."/>
        </authorList>
    </citation>
    <scope>NUCLEOTIDE SEQUENCE</scope>
    <source>
        <tissue evidence="2">Leaf extractions</tissue>
    </source>
</reference>
<dbReference type="AlphaFoldDB" id="A0A059CEI7"/>
<gene>
    <name evidence="2" type="ORF">EUGRSUZ_D01224</name>
</gene>
<dbReference type="InParanoid" id="A0A059CEI7"/>
<organism evidence="2">
    <name type="scientific">Eucalyptus grandis</name>
    <name type="common">Flooded gum</name>
    <dbReference type="NCBI Taxonomy" id="71139"/>
    <lineage>
        <taxon>Eukaryota</taxon>
        <taxon>Viridiplantae</taxon>
        <taxon>Streptophyta</taxon>
        <taxon>Embryophyta</taxon>
        <taxon>Tracheophyta</taxon>
        <taxon>Spermatophyta</taxon>
        <taxon>Magnoliopsida</taxon>
        <taxon>eudicotyledons</taxon>
        <taxon>Gunneridae</taxon>
        <taxon>Pentapetalae</taxon>
        <taxon>rosids</taxon>
        <taxon>malvids</taxon>
        <taxon>Myrtales</taxon>
        <taxon>Myrtaceae</taxon>
        <taxon>Myrtoideae</taxon>
        <taxon>Eucalypteae</taxon>
        <taxon>Eucalyptus</taxon>
    </lineage>
</organism>
<proteinExistence type="predicted"/>
<sequence length="89" mass="10558">MSYNMRNQPSKISHNVQMTVPTKNRPKLFSPINVHPKNYYNQFPISNTKKEQKDRTSSIGELTSNQKEERRNPIKQHIQIMHKNSIFPH</sequence>
<accession>A0A059CEI7</accession>
<dbReference type="EMBL" id="KK198756">
    <property type="protein sequence ID" value="KCW76873.1"/>
    <property type="molecule type" value="Genomic_DNA"/>
</dbReference>
<evidence type="ECO:0000313" key="2">
    <source>
        <dbReference type="EMBL" id="KCW76873.1"/>
    </source>
</evidence>
<feature type="compositionally biased region" description="Polar residues" evidence="1">
    <location>
        <begin position="1"/>
        <end position="22"/>
    </location>
</feature>